<comment type="caution">
    <text evidence="1">The sequence shown here is derived from an EMBL/GenBank/DDBJ whole genome shotgun (WGS) entry which is preliminary data.</text>
</comment>
<accession>A0A086T783</accession>
<dbReference type="HOGENOM" id="CLU_2542012_0_0_1"/>
<organism evidence="1 2">
    <name type="scientific">Hapsidospora chrysogenum (strain ATCC 11550 / CBS 779.69 / DSM 880 / IAM 14645 / JCM 23072 / IMI 49137)</name>
    <name type="common">Acremonium chrysogenum</name>
    <dbReference type="NCBI Taxonomy" id="857340"/>
    <lineage>
        <taxon>Eukaryota</taxon>
        <taxon>Fungi</taxon>
        <taxon>Dikarya</taxon>
        <taxon>Ascomycota</taxon>
        <taxon>Pezizomycotina</taxon>
        <taxon>Sordariomycetes</taxon>
        <taxon>Hypocreomycetidae</taxon>
        <taxon>Hypocreales</taxon>
        <taxon>Bionectriaceae</taxon>
        <taxon>Hapsidospora</taxon>
    </lineage>
</organism>
<keyword evidence="2" id="KW-1185">Reference proteome</keyword>
<name>A0A086T783_HAPC1</name>
<gene>
    <name evidence="1" type="ORF">ACRE_039520</name>
</gene>
<proteinExistence type="predicted"/>
<evidence type="ECO:0000313" key="1">
    <source>
        <dbReference type="EMBL" id="KFH45215.1"/>
    </source>
</evidence>
<sequence length="83" mass="9786">MAGNYQPRRPWPLLCDQGAYPDWSADDEWLDDEWFDDDDPFADEEWFDDEAVPDGPEAGTIRTNVLPQYSHRCLLRRRIVSQL</sequence>
<dbReference type="Proteomes" id="UP000029964">
    <property type="component" value="Unassembled WGS sequence"/>
</dbReference>
<dbReference type="EMBL" id="JPKY01000035">
    <property type="protein sequence ID" value="KFH45215.1"/>
    <property type="molecule type" value="Genomic_DNA"/>
</dbReference>
<evidence type="ECO:0000313" key="2">
    <source>
        <dbReference type="Proteomes" id="UP000029964"/>
    </source>
</evidence>
<reference evidence="2" key="1">
    <citation type="journal article" date="2014" name="Genome Announc.">
        <title>Genome sequence and annotation of Acremonium chrysogenum, producer of the beta-lactam antibiotic cephalosporin C.</title>
        <authorList>
            <person name="Terfehr D."/>
            <person name="Dahlmann T.A."/>
            <person name="Specht T."/>
            <person name="Zadra I."/>
            <person name="Kuernsteiner H."/>
            <person name="Kueck U."/>
        </authorList>
    </citation>
    <scope>NUCLEOTIDE SEQUENCE [LARGE SCALE GENOMIC DNA]</scope>
    <source>
        <strain evidence="2">ATCC 11550 / CBS 779.69 / DSM 880 / IAM 14645 / JCM 23072 / IMI 49137</strain>
    </source>
</reference>
<dbReference type="AlphaFoldDB" id="A0A086T783"/>
<protein>
    <submittedName>
        <fullName evidence="1">Uncharacterized protein</fullName>
    </submittedName>
</protein>